<dbReference type="Pfam" id="PF12323">
    <property type="entry name" value="HTH_OrfB_IS605"/>
    <property type="match status" value="1"/>
</dbReference>
<evidence type="ECO:0000259" key="11">
    <source>
        <dbReference type="Pfam" id="PF12323"/>
    </source>
</evidence>
<gene>
    <name evidence="12" type="ORF">C7B64_11120</name>
</gene>
<feature type="domain" description="Cas12f1-like TNB" evidence="10">
    <location>
        <begin position="285"/>
        <end position="352"/>
    </location>
</feature>
<dbReference type="InterPro" id="IPR021027">
    <property type="entry name" value="Transposase_put_HTH"/>
</dbReference>
<keyword evidence="3" id="KW-0815">Transposition</keyword>
<evidence type="ECO:0000259" key="9">
    <source>
        <dbReference type="Pfam" id="PF01385"/>
    </source>
</evidence>
<dbReference type="GO" id="GO:0003677">
    <property type="term" value="F:DNA binding"/>
    <property type="evidence" value="ECO:0007669"/>
    <property type="project" value="UniProtKB-KW"/>
</dbReference>
<organism evidence="12 13">
    <name type="scientific">Merismopedia glauca CCAP 1448/3</name>
    <dbReference type="NCBI Taxonomy" id="1296344"/>
    <lineage>
        <taxon>Bacteria</taxon>
        <taxon>Bacillati</taxon>
        <taxon>Cyanobacteriota</taxon>
        <taxon>Cyanophyceae</taxon>
        <taxon>Synechococcales</taxon>
        <taxon>Merismopediaceae</taxon>
        <taxon>Merismopedia</taxon>
    </lineage>
</organism>
<dbReference type="GO" id="GO:0046872">
    <property type="term" value="F:metal ion binding"/>
    <property type="evidence" value="ECO:0007669"/>
    <property type="project" value="UniProtKB-KW"/>
</dbReference>
<feature type="region of interest" description="Disordered" evidence="8">
    <location>
        <begin position="368"/>
        <end position="399"/>
    </location>
</feature>
<sequence>MYQSVKARIYPSDAQAEKLSQFFGCARWWWNRALNETTTTYAETGKGLSREGLNALLPALKKEFPWLGECHSQVLQSVTLNLSKSFINFFEKRTKFPNFKSKHGKQSLQYPQGTKFVDNLIYLPKLGWIKINLHRPLDGEVKTVTISKNPSGQYFAAILTQQEGEYPTPSSEGNAIGIDLGITDFAITSTGSKYPNPRHIKKHEQNLKRKQRKLSRKVKGSNSRNRARKLVAKVHQKISNSRQDFLHKLSHKLVNENQVIVVEDLAVKNMVKNHCLAKAISDCGWSSFVGMLNYKCERSGKILVKVERFFPSSKTCSNCYHRVSSLPLDVRHWTCSSCGKHHDRDVNAAQNLKAEGLRLLALGTSATAGGGNVRPSRGRKTSVRLSPLKSEAPPSVVSA</sequence>
<feature type="domain" description="Probable transposase IS891/IS1136/IS1341" evidence="9">
    <location>
        <begin position="167"/>
        <end position="273"/>
    </location>
</feature>
<keyword evidence="5" id="KW-0862">Zinc</keyword>
<evidence type="ECO:0000256" key="6">
    <source>
        <dbReference type="ARBA" id="ARBA00023125"/>
    </source>
</evidence>
<name>A0A2T1C3K8_9CYAN</name>
<dbReference type="RefSeq" id="WP_106288723.1">
    <property type="nucleotide sequence ID" value="NZ_CAWNTC010000037.1"/>
</dbReference>
<dbReference type="PANTHER" id="PTHR30405:SF25">
    <property type="entry name" value="RNA-GUIDED DNA ENDONUCLEASE INSQ-RELATED"/>
    <property type="match status" value="1"/>
</dbReference>
<keyword evidence="13" id="KW-1185">Reference proteome</keyword>
<dbReference type="NCBIfam" id="NF040570">
    <property type="entry name" value="guided_TnpB"/>
    <property type="match status" value="1"/>
</dbReference>
<evidence type="ECO:0000256" key="8">
    <source>
        <dbReference type="SAM" id="MobiDB-lite"/>
    </source>
</evidence>
<evidence type="ECO:0000313" key="12">
    <source>
        <dbReference type="EMBL" id="PSB02839.1"/>
    </source>
</evidence>
<dbReference type="NCBIfam" id="TIGR01766">
    <property type="entry name" value="IS200/IS605 family accessory protein TnpB-like domain"/>
    <property type="match status" value="1"/>
</dbReference>
<keyword evidence="7" id="KW-0233">DNA recombination</keyword>
<dbReference type="Pfam" id="PF01385">
    <property type="entry name" value="OrfB_IS605"/>
    <property type="match status" value="1"/>
</dbReference>
<evidence type="ECO:0000256" key="7">
    <source>
        <dbReference type="ARBA" id="ARBA00023172"/>
    </source>
</evidence>
<dbReference type="InterPro" id="IPR051399">
    <property type="entry name" value="RNA-guided_DNA_endo/Transpos"/>
</dbReference>
<evidence type="ECO:0000256" key="5">
    <source>
        <dbReference type="ARBA" id="ARBA00022833"/>
    </source>
</evidence>
<dbReference type="PANTHER" id="PTHR30405">
    <property type="entry name" value="TRANSPOSASE"/>
    <property type="match status" value="1"/>
</dbReference>
<reference evidence="12 13" key="1">
    <citation type="submission" date="2018-02" db="EMBL/GenBank/DDBJ databases">
        <authorList>
            <person name="Cohen D.B."/>
            <person name="Kent A.D."/>
        </authorList>
    </citation>
    <scope>NUCLEOTIDE SEQUENCE [LARGE SCALE GENOMIC DNA]</scope>
    <source>
        <strain evidence="12 13">CCAP 1448/3</strain>
    </source>
</reference>
<comment type="similarity">
    <text evidence="1">In the C-terminal section; belongs to the transposase 35 family.</text>
</comment>
<dbReference type="InterPro" id="IPR010095">
    <property type="entry name" value="Cas12f1-like_TNB"/>
</dbReference>
<comment type="similarity">
    <text evidence="2">In the N-terminal section; belongs to the transposase 2 family.</text>
</comment>
<evidence type="ECO:0000256" key="1">
    <source>
        <dbReference type="ARBA" id="ARBA00008761"/>
    </source>
</evidence>
<protein>
    <submittedName>
        <fullName evidence="12">Transposase</fullName>
    </submittedName>
</protein>
<evidence type="ECO:0000259" key="10">
    <source>
        <dbReference type="Pfam" id="PF07282"/>
    </source>
</evidence>
<dbReference type="OrthoDB" id="443538at2"/>
<evidence type="ECO:0000313" key="13">
    <source>
        <dbReference type="Proteomes" id="UP000238762"/>
    </source>
</evidence>
<keyword evidence="6" id="KW-0238">DNA-binding</keyword>
<proteinExistence type="inferred from homology"/>
<dbReference type="InterPro" id="IPR001959">
    <property type="entry name" value="Transposase"/>
</dbReference>
<keyword evidence="4" id="KW-0479">Metal-binding</keyword>
<dbReference type="EMBL" id="PVWJ01000047">
    <property type="protein sequence ID" value="PSB02839.1"/>
    <property type="molecule type" value="Genomic_DNA"/>
</dbReference>
<dbReference type="GO" id="GO:0006310">
    <property type="term" value="P:DNA recombination"/>
    <property type="evidence" value="ECO:0007669"/>
    <property type="project" value="UniProtKB-KW"/>
</dbReference>
<evidence type="ECO:0000256" key="2">
    <source>
        <dbReference type="ARBA" id="ARBA00011044"/>
    </source>
</evidence>
<comment type="caution">
    <text evidence="12">The sequence shown here is derived from an EMBL/GenBank/DDBJ whole genome shotgun (WGS) entry which is preliminary data.</text>
</comment>
<evidence type="ECO:0000256" key="3">
    <source>
        <dbReference type="ARBA" id="ARBA00022578"/>
    </source>
</evidence>
<dbReference type="Pfam" id="PF07282">
    <property type="entry name" value="Cas12f1-like_TNB"/>
    <property type="match status" value="1"/>
</dbReference>
<feature type="domain" description="Transposase putative helix-turn-helix" evidence="11">
    <location>
        <begin position="1"/>
        <end position="46"/>
    </location>
</feature>
<dbReference type="GO" id="GO:0032196">
    <property type="term" value="P:transposition"/>
    <property type="evidence" value="ECO:0007669"/>
    <property type="project" value="UniProtKB-KW"/>
</dbReference>
<reference evidence="12 13" key="2">
    <citation type="submission" date="2018-03" db="EMBL/GenBank/DDBJ databases">
        <title>The ancient ancestry and fast evolution of plastids.</title>
        <authorList>
            <person name="Moore K.R."/>
            <person name="Magnabosco C."/>
            <person name="Momper L."/>
            <person name="Gold D.A."/>
            <person name="Bosak T."/>
            <person name="Fournier G.P."/>
        </authorList>
    </citation>
    <scope>NUCLEOTIDE SEQUENCE [LARGE SCALE GENOMIC DNA]</scope>
    <source>
        <strain evidence="12 13">CCAP 1448/3</strain>
    </source>
</reference>
<dbReference type="Proteomes" id="UP000238762">
    <property type="component" value="Unassembled WGS sequence"/>
</dbReference>
<accession>A0A2T1C3K8</accession>
<evidence type="ECO:0000256" key="4">
    <source>
        <dbReference type="ARBA" id="ARBA00022723"/>
    </source>
</evidence>
<dbReference type="AlphaFoldDB" id="A0A2T1C3K8"/>